<dbReference type="AlphaFoldDB" id="A0A1W6ZDG6"/>
<keyword evidence="11" id="KW-1185">Reference proteome</keyword>
<dbReference type="InterPro" id="IPR040921">
    <property type="entry name" value="Peptidase_S66C"/>
</dbReference>
<dbReference type="SUPFAM" id="SSF141986">
    <property type="entry name" value="LD-carboxypeptidase A C-terminal domain-like"/>
    <property type="match status" value="1"/>
</dbReference>
<proteinExistence type="inferred from homology"/>
<dbReference type="InterPro" id="IPR040449">
    <property type="entry name" value="Peptidase_S66_N"/>
</dbReference>
<dbReference type="GO" id="GO:0006508">
    <property type="term" value="P:proteolysis"/>
    <property type="evidence" value="ECO:0007669"/>
    <property type="project" value="UniProtKB-KW"/>
</dbReference>
<dbReference type="Gene3D" id="3.50.30.60">
    <property type="entry name" value="LD-carboxypeptidase A C-terminal domain-like"/>
    <property type="match status" value="1"/>
</dbReference>
<evidence type="ECO:0000256" key="2">
    <source>
        <dbReference type="ARBA" id="ARBA00022645"/>
    </source>
</evidence>
<evidence type="ECO:0000256" key="1">
    <source>
        <dbReference type="ARBA" id="ARBA00010233"/>
    </source>
</evidence>
<name>A0A1W6ZDG6_9BORD</name>
<dbReference type="InterPro" id="IPR029062">
    <property type="entry name" value="Class_I_gatase-like"/>
</dbReference>
<dbReference type="Pfam" id="PF17676">
    <property type="entry name" value="Peptidase_S66C"/>
    <property type="match status" value="1"/>
</dbReference>
<protein>
    <submittedName>
        <fullName evidence="10">LD-carboxypeptidase</fullName>
    </submittedName>
</protein>
<feature type="active site" description="Charge relay system" evidence="6">
    <location>
        <position position="241"/>
    </location>
</feature>
<dbReference type="PANTHER" id="PTHR30237:SF2">
    <property type="entry name" value="MUREIN TETRAPEPTIDE CARBOXYPEPTIDASE"/>
    <property type="match status" value="1"/>
</dbReference>
<evidence type="ECO:0000256" key="4">
    <source>
        <dbReference type="ARBA" id="ARBA00022801"/>
    </source>
</evidence>
<dbReference type="GO" id="GO:0004180">
    <property type="term" value="F:carboxypeptidase activity"/>
    <property type="evidence" value="ECO:0007669"/>
    <property type="project" value="UniProtKB-KW"/>
</dbReference>
<dbReference type="InterPro" id="IPR003507">
    <property type="entry name" value="S66_fam"/>
</dbReference>
<evidence type="ECO:0000256" key="6">
    <source>
        <dbReference type="PIRSR" id="PIRSR028757-1"/>
    </source>
</evidence>
<accession>A0A1W6ZDG6</accession>
<evidence type="ECO:0000313" key="11">
    <source>
        <dbReference type="Proteomes" id="UP000194161"/>
    </source>
</evidence>
<evidence type="ECO:0000259" key="9">
    <source>
        <dbReference type="Pfam" id="PF17676"/>
    </source>
</evidence>
<evidence type="ECO:0000259" key="8">
    <source>
        <dbReference type="Pfam" id="PF02016"/>
    </source>
</evidence>
<feature type="compositionally biased region" description="Basic and acidic residues" evidence="7">
    <location>
        <begin position="15"/>
        <end position="38"/>
    </location>
</feature>
<dbReference type="GO" id="GO:0008236">
    <property type="term" value="F:serine-type peptidase activity"/>
    <property type="evidence" value="ECO:0007669"/>
    <property type="project" value="UniProtKB-KW"/>
</dbReference>
<dbReference type="OrthoDB" id="9807329at2"/>
<reference evidence="10 11" key="1">
    <citation type="submission" date="2017-05" db="EMBL/GenBank/DDBJ databases">
        <title>Complete and WGS of Bordetella genogroups.</title>
        <authorList>
            <person name="Spilker T."/>
            <person name="LiPuma J."/>
        </authorList>
    </citation>
    <scope>NUCLEOTIDE SEQUENCE [LARGE SCALE GENOMIC DNA]</scope>
    <source>
        <strain evidence="10 11">AU7206</strain>
    </source>
</reference>
<evidence type="ECO:0000256" key="5">
    <source>
        <dbReference type="ARBA" id="ARBA00022825"/>
    </source>
</evidence>
<feature type="active site" description="Nucleophile" evidence="6">
    <location>
        <position position="147"/>
    </location>
</feature>
<dbReference type="KEGG" id="bgm:CAL15_14135"/>
<feature type="domain" description="LD-carboxypeptidase N-terminal" evidence="8">
    <location>
        <begin position="51"/>
        <end position="167"/>
    </location>
</feature>
<organism evidence="10 11">
    <name type="scientific">Bordetella genomosp. 13</name>
    <dbReference type="NCBI Taxonomy" id="463040"/>
    <lineage>
        <taxon>Bacteria</taxon>
        <taxon>Pseudomonadati</taxon>
        <taxon>Pseudomonadota</taxon>
        <taxon>Betaproteobacteria</taxon>
        <taxon>Burkholderiales</taxon>
        <taxon>Alcaligenaceae</taxon>
        <taxon>Bordetella</taxon>
    </lineage>
</organism>
<keyword evidence="2 10" id="KW-0121">Carboxypeptidase</keyword>
<evidence type="ECO:0000313" key="10">
    <source>
        <dbReference type="EMBL" id="ARP95423.1"/>
    </source>
</evidence>
<comment type="similarity">
    <text evidence="1">Belongs to the peptidase S66 family.</text>
</comment>
<dbReference type="PANTHER" id="PTHR30237">
    <property type="entry name" value="MURAMOYLTETRAPEPTIDE CARBOXYPEPTIDASE"/>
    <property type="match status" value="1"/>
</dbReference>
<feature type="region of interest" description="Disordered" evidence="7">
    <location>
        <begin position="1"/>
        <end position="50"/>
    </location>
</feature>
<keyword evidence="5" id="KW-0720">Serine protease</keyword>
<feature type="domain" description="LD-carboxypeptidase C-terminal" evidence="9">
    <location>
        <begin position="211"/>
        <end position="324"/>
    </location>
</feature>
<dbReference type="Gene3D" id="3.40.50.10740">
    <property type="entry name" value="Class I glutamine amidotransferase-like"/>
    <property type="match status" value="1"/>
</dbReference>
<dbReference type="InterPro" id="IPR027461">
    <property type="entry name" value="Carboxypeptidase_A_C_sf"/>
</dbReference>
<feature type="active site" description="Charge relay system" evidence="6">
    <location>
        <position position="311"/>
    </location>
</feature>
<gene>
    <name evidence="10" type="ORF">CAL15_14135</name>
</gene>
<dbReference type="Pfam" id="PF02016">
    <property type="entry name" value="Peptidase_S66"/>
    <property type="match status" value="1"/>
</dbReference>
<keyword evidence="4" id="KW-0378">Hydrolase</keyword>
<dbReference type="PIRSF" id="PIRSF028757">
    <property type="entry name" value="LD-carboxypeptidase"/>
    <property type="match status" value="1"/>
</dbReference>
<evidence type="ECO:0000256" key="3">
    <source>
        <dbReference type="ARBA" id="ARBA00022670"/>
    </source>
</evidence>
<keyword evidence="3" id="KW-0645">Protease</keyword>
<dbReference type="STRING" id="463040.CAL15_14135"/>
<dbReference type="SUPFAM" id="SSF52317">
    <property type="entry name" value="Class I glutamine amidotransferase-like"/>
    <property type="match status" value="1"/>
</dbReference>
<dbReference type="RefSeq" id="WP_086079188.1">
    <property type="nucleotide sequence ID" value="NZ_CP021111.1"/>
</dbReference>
<dbReference type="Proteomes" id="UP000194161">
    <property type="component" value="Chromosome"/>
</dbReference>
<dbReference type="InterPro" id="IPR027478">
    <property type="entry name" value="LdcA_N"/>
</dbReference>
<dbReference type="EMBL" id="CP021111">
    <property type="protein sequence ID" value="ARP95423.1"/>
    <property type="molecule type" value="Genomic_DNA"/>
</dbReference>
<evidence type="ECO:0000256" key="7">
    <source>
        <dbReference type="SAM" id="MobiDB-lite"/>
    </source>
</evidence>
<sequence length="342" mass="36995">MSKKKAGKNAGASHDCGEHCGHEHADHGQAQQAHDHEHAHHTHHTPDASGIYIVSPSSAVQDPASIELACQRLAAEGFKTRVDRGALSVHQRFAGTDKQRLAGLDRAIRQKHPIVLAARGGYGLGRLLPAIDWKAMADSGKRFVGMSDFTAFNLALLARTGAVSYSGASAVADFGCAEADELTTALFGEIMRGELEILSFETADADPVDCRGVLWGGNLAVLCSLIGTPYFPKVRGILFLEDVAEHPYRIERMLIQLWQAGVLQKQKAIVLGHFSNYRLAPHDAGFDLPEVVKWLRRTVKVPVITGLPYGHVPTKATLPVGQKVGIATEKGMAHLVIDEHVH</sequence>
<dbReference type="CDD" id="cd07025">
    <property type="entry name" value="Peptidase_S66"/>
    <property type="match status" value="1"/>
</dbReference>